<gene>
    <name evidence="1" type="ORF">LCGC14_1316240</name>
</gene>
<evidence type="ECO:0008006" key="2">
    <source>
        <dbReference type="Google" id="ProtNLM"/>
    </source>
</evidence>
<proteinExistence type="predicted"/>
<dbReference type="Gene3D" id="1.25.40.10">
    <property type="entry name" value="Tetratricopeptide repeat domain"/>
    <property type="match status" value="1"/>
</dbReference>
<name>A0A0F9KKY1_9ZZZZ</name>
<dbReference type="AlphaFoldDB" id="A0A0F9KKY1"/>
<sequence>KDLDVCIIKFEKEFQKLEKEIEVIREPYDSQLDPFIIESTFTEIDMLFYSNNPEDQKKALPTFKEALQKSLTNYGDKHLDLIIQKLISGTKYFDMYGLSREKLEIFKDVNEILQRKYDGRCTESLLREIVQLYNSDDIEIKTQVKTEAKKMVPVSLKNFQKTFEARDLQFMINSLLFLSKISSYLDLNKEALEIYTQAFAIFEKEDGEKDLEANLRYGLSQLLSKASKKQEARKMLEKSFEIYKSLFPEGNTKVIEVLEELVEMFIELKEGEKAKAKYKELISMSKKVYGEKHRHTDEIKQRFQKFASCAIL</sequence>
<comment type="caution">
    <text evidence="1">The sequence shown here is derived from an EMBL/GenBank/DDBJ whole genome shotgun (WGS) entry which is preliminary data.</text>
</comment>
<dbReference type="SUPFAM" id="SSF48452">
    <property type="entry name" value="TPR-like"/>
    <property type="match status" value="1"/>
</dbReference>
<dbReference type="InterPro" id="IPR011990">
    <property type="entry name" value="TPR-like_helical_dom_sf"/>
</dbReference>
<organism evidence="1">
    <name type="scientific">marine sediment metagenome</name>
    <dbReference type="NCBI Taxonomy" id="412755"/>
    <lineage>
        <taxon>unclassified sequences</taxon>
        <taxon>metagenomes</taxon>
        <taxon>ecological metagenomes</taxon>
    </lineage>
</organism>
<dbReference type="EMBL" id="LAZR01007811">
    <property type="protein sequence ID" value="KKM82759.1"/>
    <property type="molecule type" value="Genomic_DNA"/>
</dbReference>
<protein>
    <recommendedName>
        <fullName evidence="2">Tetratricopeptide repeat protein</fullName>
    </recommendedName>
</protein>
<feature type="non-terminal residue" evidence="1">
    <location>
        <position position="1"/>
    </location>
</feature>
<dbReference type="Pfam" id="PF13424">
    <property type="entry name" value="TPR_12"/>
    <property type="match status" value="1"/>
</dbReference>
<accession>A0A0F9KKY1</accession>
<reference evidence="1" key="1">
    <citation type="journal article" date="2015" name="Nature">
        <title>Complex archaea that bridge the gap between prokaryotes and eukaryotes.</title>
        <authorList>
            <person name="Spang A."/>
            <person name="Saw J.H."/>
            <person name="Jorgensen S.L."/>
            <person name="Zaremba-Niedzwiedzka K."/>
            <person name="Martijn J."/>
            <person name="Lind A.E."/>
            <person name="van Eijk R."/>
            <person name="Schleper C."/>
            <person name="Guy L."/>
            <person name="Ettema T.J."/>
        </authorList>
    </citation>
    <scope>NUCLEOTIDE SEQUENCE</scope>
</reference>
<evidence type="ECO:0000313" key="1">
    <source>
        <dbReference type="EMBL" id="KKM82759.1"/>
    </source>
</evidence>